<name>A0A3P9C5J1_9CICH</name>
<evidence type="ECO:0000313" key="2">
    <source>
        <dbReference type="Proteomes" id="UP000265160"/>
    </source>
</evidence>
<keyword evidence="2" id="KW-1185">Reference proteome</keyword>
<reference evidence="1" key="2">
    <citation type="submission" date="2025-08" db="UniProtKB">
        <authorList>
            <consortium name="Ensembl"/>
        </authorList>
    </citation>
    <scope>IDENTIFICATION</scope>
</reference>
<protein>
    <submittedName>
        <fullName evidence="1">Uncharacterized protein</fullName>
    </submittedName>
</protein>
<dbReference type="GeneTree" id="ENSGT00730000111690"/>
<dbReference type="AlphaFoldDB" id="A0A3P9C5J1"/>
<evidence type="ECO:0000313" key="1">
    <source>
        <dbReference type="Ensembl" id="ENSMZEP00005017166.1"/>
    </source>
</evidence>
<dbReference type="Proteomes" id="UP000265160">
    <property type="component" value="LG4"/>
</dbReference>
<accession>A0A3P9C5J1</accession>
<dbReference type="STRING" id="106582.ENSMZEP00005017166"/>
<reference evidence="1 2" key="1">
    <citation type="journal article" date="2014" name="Nature">
        <title>The genomic substrate for adaptive radiation in African cichlid fish.</title>
        <authorList>
            <person name="Brawand D."/>
            <person name="Wagner C.E."/>
            <person name="Li Y.I."/>
            <person name="Malinsky M."/>
            <person name="Keller I."/>
            <person name="Fan S."/>
            <person name="Simakov O."/>
            <person name="Ng A.Y."/>
            <person name="Lim Z.W."/>
            <person name="Bezault E."/>
            <person name="Turner-Maier J."/>
            <person name="Johnson J."/>
            <person name="Alcazar R."/>
            <person name="Noh H.J."/>
            <person name="Russell P."/>
            <person name="Aken B."/>
            <person name="Alfoldi J."/>
            <person name="Amemiya C."/>
            <person name="Azzouzi N."/>
            <person name="Baroiller J.F."/>
            <person name="Barloy-Hubler F."/>
            <person name="Berlin A."/>
            <person name="Bloomquist R."/>
            <person name="Carleton K.L."/>
            <person name="Conte M.A."/>
            <person name="D'Cotta H."/>
            <person name="Eshel O."/>
            <person name="Gaffney L."/>
            <person name="Galibert F."/>
            <person name="Gante H.F."/>
            <person name="Gnerre S."/>
            <person name="Greuter L."/>
            <person name="Guyon R."/>
            <person name="Haddad N.S."/>
            <person name="Haerty W."/>
            <person name="Harris R.M."/>
            <person name="Hofmann H.A."/>
            <person name="Hourlier T."/>
            <person name="Hulata G."/>
            <person name="Jaffe D.B."/>
            <person name="Lara M."/>
            <person name="Lee A.P."/>
            <person name="MacCallum I."/>
            <person name="Mwaiko S."/>
            <person name="Nikaido M."/>
            <person name="Nishihara H."/>
            <person name="Ozouf-Costaz C."/>
            <person name="Penman D.J."/>
            <person name="Przybylski D."/>
            <person name="Rakotomanga M."/>
            <person name="Renn S.C.P."/>
            <person name="Ribeiro F.J."/>
            <person name="Ron M."/>
            <person name="Salzburger W."/>
            <person name="Sanchez-Pulido L."/>
            <person name="Santos M.E."/>
            <person name="Searle S."/>
            <person name="Sharpe T."/>
            <person name="Swofford R."/>
            <person name="Tan F.J."/>
            <person name="Williams L."/>
            <person name="Young S."/>
            <person name="Yin S."/>
            <person name="Okada N."/>
            <person name="Kocher T.D."/>
            <person name="Miska E.A."/>
            <person name="Lander E.S."/>
            <person name="Venkatesh B."/>
            <person name="Fernald R.D."/>
            <person name="Meyer A."/>
            <person name="Ponting C.P."/>
            <person name="Streelman J.T."/>
            <person name="Lindblad-Toh K."/>
            <person name="Seehausen O."/>
            <person name="Di Palma F."/>
        </authorList>
    </citation>
    <scope>NUCLEOTIDE SEQUENCE</scope>
</reference>
<dbReference type="PANTHER" id="PTHR38706">
    <property type="entry name" value="SI:CH211-198C19.1-RELATED"/>
    <property type="match status" value="1"/>
</dbReference>
<organism evidence="1 2">
    <name type="scientific">Maylandia zebra</name>
    <name type="common">zebra mbuna</name>
    <dbReference type="NCBI Taxonomy" id="106582"/>
    <lineage>
        <taxon>Eukaryota</taxon>
        <taxon>Metazoa</taxon>
        <taxon>Chordata</taxon>
        <taxon>Craniata</taxon>
        <taxon>Vertebrata</taxon>
        <taxon>Euteleostomi</taxon>
        <taxon>Actinopterygii</taxon>
        <taxon>Neopterygii</taxon>
        <taxon>Teleostei</taxon>
        <taxon>Neoteleostei</taxon>
        <taxon>Acanthomorphata</taxon>
        <taxon>Ovalentaria</taxon>
        <taxon>Cichlomorphae</taxon>
        <taxon>Cichliformes</taxon>
        <taxon>Cichlidae</taxon>
        <taxon>African cichlids</taxon>
        <taxon>Pseudocrenilabrinae</taxon>
        <taxon>Haplochromini</taxon>
        <taxon>Maylandia</taxon>
        <taxon>Maylandia zebra complex</taxon>
    </lineage>
</organism>
<proteinExistence type="predicted"/>
<dbReference type="PANTHER" id="PTHR38706:SF2">
    <property type="match status" value="1"/>
</dbReference>
<reference evidence="1" key="3">
    <citation type="submission" date="2025-09" db="UniProtKB">
        <authorList>
            <consortium name="Ensembl"/>
        </authorList>
    </citation>
    <scope>IDENTIFICATION</scope>
</reference>
<sequence>MSVGFGQSVPIHSFVLLHWFANTVNIDRNDVIHLNFNPNHDYGSHYYGNSGRLFELSLGSTYYTIGNINASTSVPLPPHVRAQSGHGNRVRVVIRVREAYGVRQVERVYITQHYNQFNHQRSDYDQHQTYEITTNLLREIREFSMDKTTAVSQFDTQGRHAHIQSFHYKPAHKWLIISC</sequence>
<dbReference type="Ensembl" id="ENSMZET00005017712.1">
    <property type="protein sequence ID" value="ENSMZEP00005017166.1"/>
    <property type="gene ID" value="ENSMZEG00005012898.1"/>
</dbReference>